<evidence type="ECO:0000313" key="2">
    <source>
        <dbReference type="Proteomes" id="UP000278983"/>
    </source>
</evidence>
<sequence>MEETKVFTQEQKTESLRKALIEVGYDMASSQAESMEEDTESWVKDIIDGKINPKCIDISDQASHSFYNNELDIWFEPDGEIFPEGCGEWGLNELIENNGISDDEVFDLLYEGAANYVNEIYGEGWKDRYPEPKYK</sequence>
<proteinExistence type="predicted"/>
<reference evidence="1 2" key="1">
    <citation type="submission" date="2018-12" db="EMBL/GenBank/DDBJ databases">
        <title>Genome sequencing of Prevotella sp. KCOM 3155 (= JS262).</title>
        <authorList>
            <person name="Kook J.-K."/>
            <person name="Park S.-N."/>
            <person name="Lim Y.K."/>
        </authorList>
    </citation>
    <scope>NUCLEOTIDE SEQUENCE [LARGE SCALE GENOMIC DNA]</scope>
    <source>
        <strain evidence="1 2">KCOM 3155</strain>
    </source>
</reference>
<name>A0A432LMM4_9BACT</name>
<protein>
    <submittedName>
        <fullName evidence="1">Uncharacterized protein</fullName>
    </submittedName>
</protein>
<organism evidence="1 2">
    <name type="scientific">Prevotella koreensis</name>
    <dbReference type="NCBI Taxonomy" id="2490854"/>
    <lineage>
        <taxon>Bacteria</taxon>
        <taxon>Pseudomonadati</taxon>
        <taxon>Bacteroidota</taxon>
        <taxon>Bacteroidia</taxon>
        <taxon>Bacteroidales</taxon>
        <taxon>Prevotellaceae</taxon>
        <taxon>Prevotella</taxon>
    </lineage>
</organism>
<gene>
    <name evidence="1" type="ORF">EHV08_10355</name>
</gene>
<evidence type="ECO:0000313" key="1">
    <source>
        <dbReference type="EMBL" id="RUL60103.1"/>
    </source>
</evidence>
<keyword evidence="2" id="KW-1185">Reference proteome</keyword>
<dbReference type="EMBL" id="RYYU01000001">
    <property type="protein sequence ID" value="RUL60103.1"/>
    <property type="molecule type" value="Genomic_DNA"/>
</dbReference>
<dbReference type="RefSeq" id="WP_126679196.1">
    <property type="nucleotide sequence ID" value="NZ_RYYU01000001.1"/>
</dbReference>
<accession>A0A432LMM4</accession>
<dbReference type="OrthoDB" id="9806995at2"/>
<comment type="caution">
    <text evidence="1">The sequence shown here is derived from an EMBL/GenBank/DDBJ whole genome shotgun (WGS) entry which is preliminary data.</text>
</comment>
<dbReference type="AlphaFoldDB" id="A0A432LMM4"/>
<dbReference type="Proteomes" id="UP000278983">
    <property type="component" value="Unassembled WGS sequence"/>
</dbReference>